<evidence type="ECO:0000256" key="8">
    <source>
        <dbReference type="SAM" id="MobiDB-lite"/>
    </source>
</evidence>
<feature type="signal peptide" evidence="10">
    <location>
        <begin position="1"/>
        <end position="19"/>
    </location>
</feature>
<feature type="region of interest" description="Disordered" evidence="8">
    <location>
        <begin position="125"/>
        <end position="148"/>
    </location>
</feature>
<dbReference type="Pfam" id="PF00008">
    <property type="entry name" value="EGF"/>
    <property type="match status" value="1"/>
</dbReference>
<keyword evidence="5 7" id="KW-1015">Disulfide bond</keyword>
<evidence type="ECO:0000256" key="3">
    <source>
        <dbReference type="ARBA" id="ARBA00022536"/>
    </source>
</evidence>
<comment type="subcellular location">
    <subcellularLocation>
        <location evidence="1">Secreted</location>
    </subcellularLocation>
</comment>
<dbReference type="InterPro" id="IPR001881">
    <property type="entry name" value="EGF-like_Ca-bd_dom"/>
</dbReference>
<evidence type="ECO:0000256" key="10">
    <source>
        <dbReference type="SAM" id="SignalP"/>
    </source>
</evidence>
<gene>
    <name evidence="12" type="ORF">QR680_016815</name>
</gene>
<feature type="disulfide bond" evidence="7">
    <location>
        <begin position="64"/>
        <end position="73"/>
    </location>
</feature>
<evidence type="ECO:0000259" key="11">
    <source>
        <dbReference type="PROSITE" id="PS50026"/>
    </source>
</evidence>
<dbReference type="PROSITE" id="PS00022">
    <property type="entry name" value="EGF_1"/>
    <property type="match status" value="1"/>
</dbReference>
<evidence type="ECO:0000256" key="7">
    <source>
        <dbReference type="PROSITE-ProRule" id="PRU00076"/>
    </source>
</evidence>
<dbReference type="SUPFAM" id="SSF57196">
    <property type="entry name" value="EGF/Laminin"/>
    <property type="match status" value="1"/>
</dbReference>
<dbReference type="PANTHER" id="PTHR24033:SF151">
    <property type="entry name" value="NOTCH 2"/>
    <property type="match status" value="1"/>
</dbReference>
<protein>
    <recommendedName>
        <fullName evidence="11">EGF-like domain-containing protein</fullName>
    </recommendedName>
</protein>
<evidence type="ECO:0000313" key="13">
    <source>
        <dbReference type="Proteomes" id="UP001175271"/>
    </source>
</evidence>
<keyword evidence="9" id="KW-0472">Membrane</keyword>
<keyword evidence="2" id="KW-0964">Secreted</keyword>
<comment type="caution">
    <text evidence="7">Lacks conserved residue(s) required for the propagation of feature annotation.</text>
</comment>
<dbReference type="InterPro" id="IPR000742">
    <property type="entry name" value="EGF"/>
</dbReference>
<sequence length="215" mass="23319">MRTRALLLVFLSLLVASLGATGSDEYLDDFYYDYEESECLADEGSPCRNGGRCVDEWGSYSCVCPLDFTGKNCEIPVNSTCLTKGCGLGGECVFLEHIGRPMCRCGDKKEVMAFCDDGLHPTAAPATPTATAPPEVSSTPSAPPNPVPTSPNGVVLKPEVFYALVALLCILMKLILAAIVWTTIKFVRRRRRRIHRADEALSEPQSPKTVSTIVV</sequence>
<keyword evidence="9" id="KW-1133">Transmembrane helix</keyword>
<keyword evidence="10" id="KW-0732">Signal</keyword>
<keyword evidence="6" id="KW-0325">Glycoprotein</keyword>
<evidence type="ECO:0000256" key="9">
    <source>
        <dbReference type="SAM" id="Phobius"/>
    </source>
</evidence>
<feature type="transmembrane region" description="Helical" evidence="9">
    <location>
        <begin position="160"/>
        <end position="184"/>
    </location>
</feature>
<evidence type="ECO:0000256" key="5">
    <source>
        <dbReference type="ARBA" id="ARBA00023157"/>
    </source>
</evidence>
<feature type="domain" description="EGF-like" evidence="11">
    <location>
        <begin position="35"/>
        <end position="74"/>
    </location>
</feature>
<dbReference type="FunFam" id="2.10.25.10:FF:000045">
    <property type="entry name" value="Slit guidance ligand 2"/>
    <property type="match status" value="1"/>
</dbReference>
<keyword evidence="13" id="KW-1185">Reference proteome</keyword>
<accession>A0AA39HCD5</accession>
<dbReference type="AlphaFoldDB" id="A0AA39HCD5"/>
<dbReference type="Gene3D" id="2.10.25.10">
    <property type="entry name" value="Laminin"/>
    <property type="match status" value="1"/>
</dbReference>
<reference evidence="12" key="1">
    <citation type="submission" date="2023-06" db="EMBL/GenBank/DDBJ databases">
        <title>Genomic analysis of the entomopathogenic nematode Steinernema hermaphroditum.</title>
        <authorList>
            <person name="Schwarz E.M."/>
            <person name="Heppert J.K."/>
            <person name="Baniya A."/>
            <person name="Schwartz H.T."/>
            <person name="Tan C.-H."/>
            <person name="Antoshechkin I."/>
            <person name="Sternberg P.W."/>
            <person name="Goodrich-Blair H."/>
            <person name="Dillman A.R."/>
        </authorList>
    </citation>
    <scope>NUCLEOTIDE SEQUENCE</scope>
    <source>
        <strain evidence="12">PS9179</strain>
        <tissue evidence="12">Whole animal</tissue>
    </source>
</reference>
<dbReference type="PROSITE" id="PS00010">
    <property type="entry name" value="ASX_HYDROXYL"/>
    <property type="match status" value="1"/>
</dbReference>
<evidence type="ECO:0000256" key="6">
    <source>
        <dbReference type="ARBA" id="ARBA00023180"/>
    </source>
</evidence>
<dbReference type="InterPro" id="IPR051830">
    <property type="entry name" value="NOTCH_homolog"/>
</dbReference>
<dbReference type="PROSITE" id="PS50026">
    <property type="entry name" value="EGF_3"/>
    <property type="match status" value="1"/>
</dbReference>
<proteinExistence type="predicted"/>
<keyword evidence="9" id="KW-0812">Transmembrane</keyword>
<dbReference type="GO" id="GO:0007399">
    <property type="term" value="P:nervous system development"/>
    <property type="evidence" value="ECO:0007669"/>
    <property type="project" value="UniProtKB-ARBA"/>
</dbReference>
<organism evidence="12 13">
    <name type="scientific">Steinernema hermaphroditum</name>
    <dbReference type="NCBI Taxonomy" id="289476"/>
    <lineage>
        <taxon>Eukaryota</taxon>
        <taxon>Metazoa</taxon>
        <taxon>Ecdysozoa</taxon>
        <taxon>Nematoda</taxon>
        <taxon>Chromadorea</taxon>
        <taxon>Rhabditida</taxon>
        <taxon>Tylenchina</taxon>
        <taxon>Panagrolaimomorpha</taxon>
        <taxon>Strongyloidoidea</taxon>
        <taxon>Steinernematidae</taxon>
        <taxon>Steinernema</taxon>
    </lineage>
</organism>
<keyword evidence="3 7" id="KW-0245">EGF-like domain</keyword>
<name>A0AA39HCD5_9BILA</name>
<feature type="compositionally biased region" description="Low complexity" evidence="8">
    <location>
        <begin position="125"/>
        <end position="140"/>
    </location>
</feature>
<comment type="caution">
    <text evidence="12">The sequence shown here is derived from an EMBL/GenBank/DDBJ whole genome shotgun (WGS) entry which is preliminary data.</text>
</comment>
<dbReference type="SMART" id="SM00181">
    <property type="entry name" value="EGF"/>
    <property type="match status" value="2"/>
</dbReference>
<keyword evidence="4" id="KW-0677">Repeat</keyword>
<evidence type="ECO:0000256" key="2">
    <source>
        <dbReference type="ARBA" id="ARBA00022525"/>
    </source>
</evidence>
<evidence type="ECO:0000256" key="1">
    <source>
        <dbReference type="ARBA" id="ARBA00004613"/>
    </source>
</evidence>
<dbReference type="CDD" id="cd00054">
    <property type="entry name" value="EGF_CA"/>
    <property type="match status" value="1"/>
</dbReference>
<evidence type="ECO:0000313" key="12">
    <source>
        <dbReference type="EMBL" id="KAK0403255.1"/>
    </source>
</evidence>
<dbReference type="PANTHER" id="PTHR24033">
    <property type="entry name" value="EGF-LIKE DOMAIN-CONTAINING PROTEIN"/>
    <property type="match status" value="1"/>
</dbReference>
<dbReference type="GO" id="GO:0005509">
    <property type="term" value="F:calcium ion binding"/>
    <property type="evidence" value="ECO:0007669"/>
    <property type="project" value="InterPro"/>
</dbReference>
<dbReference type="GO" id="GO:0005576">
    <property type="term" value="C:extracellular region"/>
    <property type="evidence" value="ECO:0007669"/>
    <property type="project" value="UniProtKB-SubCell"/>
</dbReference>
<dbReference type="SMART" id="SM00179">
    <property type="entry name" value="EGF_CA"/>
    <property type="match status" value="1"/>
</dbReference>
<dbReference type="Proteomes" id="UP001175271">
    <property type="component" value="Unassembled WGS sequence"/>
</dbReference>
<dbReference type="InterPro" id="IPR000152">
    <property type="entry name" value="EGF-type_Asp/Asn_hydroxyl_site"/>
</dbReference>
<feature type="chain" id="PRO_5041220404" description="EGF-like domain-containing protein" evidence="10">
    <location>
        <begin position="20"/>
        <end position="215"/>
    </location>
</feature>
<dbReference type="EMBL" id="JAUCMV010000004">
    <property type="protein sequence ID" value="KAK0403255.1"/>
    <property type="molecule type" value="Genomic_DNA"/>
</dbReference>
<evidence type="ECO:0000256" key="4">
    <source>
        <dbReference type="ARBA" id="ARBA00022737"/>
    </source>
</evidence>